<dbReference type="InterPro" id="IPR007921">
    <property type="entry name" value="CHAP_dom"/>
</dbReference>
<evidence type="ECO:0000313" key="3">
    <source>
        <dbReference type="EMBL" id="GLR28518.1"/>
    </source>
</evidence>
<dbReference type="Gene3D" id="3.90.1720.10">
    <property type="entry name" value="endopeptidase domain like (from Nostoc punctiforme)"/>
    <property type="match status" value="1"/>
</dbReference>
<dbReference type="EMBL" id="BSOK01000010">
    <property type="protein sequence ID" value="GLR28518.1"/>
    <property type="molecule type" value="Genomic_DNA"/>
</dbReference>
<sequence>MTALLLITDDFELTVGIRFMKQALLILSVLGMGIAQTSGAAITISQTNNTITNTSVASNYGSSKNIYSTKSGAYVSNNDEISQAISNLSAQAKQKENQLSSLNSRLYAEKQQQQVNKVPDSNSAPAIAAARASKVALSSSSGYCARYVRKALQSAGYEFTPNPSAYQYATRGTLEKAGFSKISNDMPTQVGDVIVYDRSSKRPHGHIQIFDGTNWISDFRQNSISPYSGVYAYTTWRDSKYVDDASASDRNIYLAMNDK</sequence>
<accession>A0ABQ5YV24</accession>
<feature type="domain" description="Peptidase C51" evidence="2">
    <location>
        <begin position="142"/>
        <end position="212"/>
    </location>
</feature>
<name>A0ABQ5YV24_9GAMM</name>
<dbReference type="Pfam" id="PF05257">
    <property type="entry name" value="CHAP"/>
    <property type="match status" value="1"/>
</dbReference>
<evidence type="ECO:0000256" key="1">
    <source>
        <dbReference type="SAM" id="Coils"/>
    </source>
</evidence>
<organism evidence="3 4">
    <name type="scientific">Psychrobacter pacificensis</name>
    <dbReference type="NCBI Taxonomy" id="112002"/>
    <lineage>
        <taxon>Bacteria</taxon>
        <taxon>Pseudomonadati</taxon>
        <taxon>Pseudomonadota</taxon>
        <taxon>Gammaproteobacteria</taxon>
        <taxon>Moraxellales</taxon>
        <taxon>Moraxellaceae</taxon>
        <taxon>Psychrobacter</taxon>
    </lineage>
</organism>
<dbReference type="Proteomes" id="UP001156645">
    <property type="component" value="Unassembled WGS sequence"/>
</dbReference>
<keyword evidence="4" id="KW-1185">Reference proteome</keyword>
<evidence type="ECO:0000259" key="2">
    <source>
        <dbReference type="Pfam" id="PF05257"/>
    </source>
</evidence>
<evidence type="ECO:0000313" key="4">
    <source>
        <dbReference type="Proteomes" id="UP001156645"/>
    </source>
</evidence>
<gene>
    <name evidence="3" type="ORF">GCM10007915_07560</name>
</gene>
<reference evidence="4" key="1">
    <citation type="journal article" date="2019" name="Int. J. Syst. Evol. Microbiol.">
        <title>The Global Catalogue of Microorganisms (GCM) 10K type strain sequencing project: providing services to taxonomists for standard genome sequencing and annotation.</title>
        <authorList>
            <consortium name="The Broad Institute Genomics Platform"/>
            <consortium name="The Broad Institute Genome Sequencing Center for Infectious Disease"/>
            <person name="Wu L."/>
            <person name="Ma J."/>
        </authorList>
    </citation>
    <scope>NUCLEOTIDE SEQUENCE [LARGE SCALE GENOMIC DNA]</scope>
    <source>
        <strain evidence="4">NBRC 103191</strain>
    </source>
</reference>
<feature type="coiled-coil region" evidence="1">
    <location>
        <begin position="78"/>
        <end position="112"/>
    </location>
</feature>
<comment type="caution">
    <text evidence="3">The sequence shown here is derived from an EMBL/GenBank/DDBJ whole genome shotgun (WGS) entry which is preliminary data.</text>
</comment>
<keyword evidence="1" id="KW-0175">Coiled coil</keyword>
<protein>
    <recommendedName>
        <fullName evidence="2">Peptidase C51 domain-containing protein</fullName>
    </recommendedName>
</protein>
<proteinExistence type="predicted"/>